<feature type="active site" description="Proton acceptor" evidence="7">
    <location>
        <position position="315"/>
    </location>
</feature>
<evidence type="ECO:0000256" key="1">
    <source>
        <dbReference type="ARBA" id="ARBA00004811"/>
    </source>
</evidence>
<dbReference type="PROSITE" id="PS00885">
    <property type="entry name" value="EPSP_SYNTHASE_2"/>
    <property type="match status" value="1"/>
</dbReference>
<comment type="subcellular location">
    <subcellularLocation>
        <location evidence="7">Cytoplasm</location>
    </subcellularLocation>
</comment>
<comment type="function">
    <text evidence="7">Catalyzes the transfer of the enolpyruvyl moiety of phosphoenolpyruvate (PEP) to the 5-hydroxyl of shikimate-3-phosphate (S3P) to produce enolpyruvyl shikimate-3-phosphate and inorganic phosphate.</text>
</comment>
<feature type="binding site" evidence="7">
    <location>
        <position position="413"/>
    </location>
    <ligand>
        <name>phosphoenolpyruvate</name>
        <dbReference type="ChEBI" id="CHEBI:58702"/>
    </ligand>
</feature>
<feature type="binding site" evidence="7">
    <location>
        <position position="96"/>
    </location>
    <ligand>
        <name>phosphoenolpyruvate</name>
        <dbReference type="ChEBI" id="CHEBI:58702"/>
    </ligand>
</feature>
<feature type="binding site" evidence="7">
    <location>
        <position position="25"/>
    </location>
    <ligand>
        <name>phosphoenolpyruvate</name>
        <dbReference type="ChEBI" id="CHEBI:58702"/>
    </ligand>
</feature>
<dbReference type="InterPro" id="IPR023193">
    <property type="entry name" value="EPSP_synthase_CS"/>
</dbReference>
<reference evidence="9 10" key="1">
    <citation type="submission" date="2018-01" db="EMBL/GenBank/DDBJ databases">
        <title>Metagenomic assembled genomes from two thermal pools in the Uzon Caldera, Kamchatka, Russia.</title>
        <authorList>
            <person name="Wilkins L."/>
            <person name="Ettinger C."/>
        </authorList>
    </citation>
    <scope>NUCLEOTIDE SEQUENCE [LARGE SCALE GENOMIC DNA]</scope>
    <source>
        <strain evidence="9">ZAV-15</strain>
    </source>
</reference>
<dbReference type="GO" id="GO:0009073">
    <property type="term" value="P:aromatic amino acid family biosynthetic process"/>
    <property type="evidence" value="ECO:0007669"/>
    <property type="project" value="UniProtKB-KW"/>
</dbReference>
<keyword evidence="5 7" id="KW-0057">Aromatic amino acid biosynthesis</keyword>
<dbReference type="SUPFAM" id="SSF55205">
    <property type="entry name" value="EPT/RTPC-like"/>
    <property type="match status" value="1"/>
</dbReference>
<feature type="binding site" evidence="7">
    <location>
        <position position="26"/>
    </location>
    <ligand>
        <name>3-phosphoshikimate</name>
        <dbReference type="ChEBI" id="CHEBI:145989"/>
    </ligand>
</feature>
<dbReference type="EC" id="2.5.1.19" evidence="7"/>
<comment type="subunit">
    <text evidence="7">Monomer.</text>
</comment>
<dbReference type="AlphaFoldDB" id="A0A2N7PJB1"/>
<keyword evidence="3 7" id="KW-0028">Amino-acid biosynthesis</keyword>
<evidence type="ECO:0000313" key="9">
    <source>
        <dbReference type="EMBL" id="PMP62682.1"/>
    </source>
</evidence>
<dbReference type="Proteomes" id="UP000235731">
    <property type="component" value="Unassembled WGS sequence"/>
</dbReference>
<comment type="pathway">
    <text evidence="1 7">Metabolic intermediate biosynthesis; chorismate biosynthesis; chorismate from D-erythrose 4-phosphate and phosphoenolpyruvate: step 6/7.</text>
</comment>
<dbReference type="InterPro" id="IPR006264">
    <property type="entry name" value="EPSP_synthase"/>
</dbReference>
<feature type="binding site" evidence="7">
    <location>
        <position position="199"/>
    </location>
    <ligand>
        <name>3-phosphoshikimate</name>
        <dbReference type="ChEBI" id="CHEBI:145989"/>
    </ligand>
</feature>
<evidence type="ECO:0000256" key="4">
    <source>
        <dbReference type="ARBA" id="ARBA00022679"/>
    </source>
</evidence>
<dbReference type="InterPro" id="IPR001986">
    <property type="entry name" value="Enolpyruvate_Tfrase_dom"/>
</dbReference>
<feature type="binding site" evidence="7">
    <location>
        <position position="30"/>
    </location>
    <ligand>
        <name>3-phosphoshikimate</name>
        <dbReference type="ChEBI" id="CHEBI:145989"/>
    </ligand>
</feature>
<evidence type="ECO:0000256" key="3">
    <source>
        <dbReference type="ARBA" id="ARBA00022605"/>
    </source>
</evidence>
<dbReference type="GO" id="GO:0005737">
    <property type="term" value="C:cytoplasm"/>
    <property type="evidence" value="ECO:0007669"/>
    <property type="project" value="UniProtKB-SubCell"/>
</dbReference>
<dbReference type="Pfam" id="PF00275">
    <property type="entry name" value="EPSP_synthase"/>
    <property type="match status" value="1"/>
</dbReference>
<feature type="domain" description="Enolpyruvate transferase" evidence="8">
    <location>
        <begin position="19"/>
        <end position="420"/>
    </location>
</feature>
<dbReference type="HAMAP" id="MF_00210">
    <property type="entry name" value="EPSP_synth"/>
    <property type="match status" value="1"/>
</dbReference>
<feature type="binding site" evidence="7">
    <location>
        <position position="125"/>
    </location>
    <ligand>
        <name>phosphoenolpyruvate</name>
        <dbReference type="ChEBI" id="CHEBI:58702"/>
    </ligand>
</feature>
<dbReference type="PIRSF" id="PIRSF000505">
    <property type="entry name" value="EPSPS"/>
    <property type="match status" value="1"/>
</dbReference>
<feature type="binding site" evidence="7">
    <location>
        <position position="315"/>
    </location>
    <ligand>
        <name>3-phosphoshikimate</name>
        <dbReference type="ChEBI" id="CHEBI:145989"/>
    </ligand>
</feature>
<sequence length="434" mass="48313">MVLEIKIVHPLKDFKELSLRLPSSKSLTQRAYLCSALAQGECLVKNPLRSEDPELLKKALEATGVIFEEKEEGYLVKGVSGTPVLSKERVFFGNNGTGARFFLAYACLGKGEWIELYGKDRLHERPMEALIQALRGLSAKIECLKKEGYLPVRIYESSLKSGRVELPGHISSQFISALLLIGPYLPQGIEIEIKGELFSKSYIEMTCEVMRHFGISPEESDGLLRVSPGAYQGRVYEVPADASSASYFLAIPLILGRGRIRIENFDGKTKQADAVFLEFAKAFGAEVKVYEPLGVELSFEGRPKALSLNIRDCPDLFPTLAVIGAVSEGRTVLYGAPHLRYKETDRIKAMAKELSKLGVKVEEIPDGLILYGGESFNPAQIETYDDHRIAMAFAVLGLRVGPLKIENPGCVAKSFPEFWELFEKIYYENTSHRF</sequence>
<comment type="caution">
    <text evidence="7">Lacks conserved residue(s) required for the propagation of feature annotation.</text>
</comment>
<dbReference type="EMBL" id="PNIE01000056">
    <property type="protein sequence ID" value="PMP62682.1"/>
    <property type="molecule type" value="Genomic_DNA"/>
</dbReference>
<feature type="binding site" evidence="7">
    <location>
        <position position="171"/>
    </location>
    <ligand>
        <name>3-phosphoshikimate</name>
        <dbReference type="ChEBI" id="CHEBI:145989"/>
    </ligand>
</feature>
<evidence type="ECO:0000256" key="5">
    <source>
        <dbReference type="ARBA" id="ARBA00023141"/>
    </source>
</evidence>
<dbReference type="NCBIfam" id="TIGR01356">
    <property type="entry name" value="aroA"/>
    <property type="match status" value="1"/>
</dbReference>
<dbReference type="Gene3D" id="3.65.10.10">
    <property type="entry name" value="Enolpyruvate transferase domain"/>
    <property type="match status" value="2"/>
</dbReference>
<feature type="binding site" evidence="7">
    <location>
        <position position="25"/>
    </location>
    <ligand>
        <name>3-phosphoshikimate</name>
        <dbReference type="ChEBI" id="CHEBI:145989"/>
    </ligand>
</feature>
<dbReference type="InterPro" id="IPR036968">
    <property type="entry name" value="Enolpyruvate_Tfrase_sf"/>
</dbReference>
<feature type="binding site" evidence="7">
    <location>
        <position position="388"/>
    </location>
    <ligand>
        <name>phosphoenolpyruvate</name>
        <dbReference type="ChEBI" id="CHEBI:58702"/>
    </ligand>
</feature>
<dbReference type="CDD" id="cd01556">
    <property type="entry name" value="EPSP_synthase"/>
    <property type="match status" value="1"/>
</dbReference>
<comment type="catalytic activity">
    <reaction evidence="6">
        <text>3-phosphoshikimate + phosphoenolpyruvate = 5-O-(1-carboxyvinyl)-3-phosphoshikimate + phosphate</text>
        <dbReference type="Rhea" id="RHEA:21256"/>
        <dbReference type="ChEBI" id="CHEBI:43474"/>
        <dbReference type="ChEBI" id="CHEBI:57701"/>
        <dbReference type="ChEBI" id="CHEBI:58702"/>
        <dbReference type="ChEBI" id="CHEBI:145989"/>
        <dbReference type="EC" id="2.5.1.19"/>
    </reaction>
    <physiologicalReaction direction="left-to-right" evidence="6">
        <dbReference type="Rhea" id="RHEA:21257"/>
    </physiologicalReaction>
</comment>
<dbReference type="UniPathway" id="UPA00053">
    <property type="reaction ID" value="UER00089"/>
</dbReference>
<accession>A0A2N7PJB1</accession>
<feature type="binding site" evidence="7">
    <location>
        <position position="172"/>
    </location>
    <ligand>
        <name>3-phosphoshikimate</name>
        <dbReference type="ChEBI" id="CHEBI:145989"/>
    </ligand>
</feature>
<feature type="binding site" evidence="7">
    <location>
        <position position="342"/>
    </location>
    <ligand>
        <name>3-phosphoshikimate</name>
        <dbReference type="ChEBI" id="CHEBI:145989"/>
    </ligand>
</feature>
<evidence type="ECO:0000256" key="2">
    <source>
        <dbReference type="ARBA" id="ARBA00009948"/>
    </source>
</evidence>
<evidence type="ECO:0000256" key="7">
    <source>
        <dbReference type="HAMAP-Rule" id="MF_00210"/>
    </source>
</evidence>
<dbReference type="InterPro" id="IPR013792">
    <property type="entry name" value="RNA3'P_cycl/enolpyr_Trfase_a/b"/>
</dbReference>
<dbReference type="GO" id="GO:0003866">
    <property type="term" value="F:3-phosphoshikimate 1-carboxyvinyltransferase activity"/>
    <property type="evidence" value="ECO:0007669"/>
    <property type="project" value="UniProtKB-UniRule"/>
</dbReference>
<keyword evidence="4 7" id="KW-0808">Transferase</keyword>
<evidence type="ECO:0000259" key="8">
    <source>
        <dbReference type="Pfam" id="PF00275"/>
    </source>
</evidence>
<dbReference type="GO" id="GO:0009423">
    <property type="term" value="P:chorismate biosynthetic process"/>
    <property type="evidence" value="ECO:0007669"/>
    <property type="project" value="UniProtKB-UniRule"/>
</dbReference>
<dbReference type="PANTHER" id="PTHR21090">
    <property type="entry name" value="AROM/DEHYDROQUINATE SYNTHASE"/>
    <property type="match status" value="1"/>
</dbReference>
<proteinExistence type="inferred from homology"/>
<feature type="binding site" evidence="7">
    <location>
        <position position="173"/>
    </location>
    <ligand>
        <name>3-phosphoshikimate</name>
        <dbReference type="ChEBI" id="CHEBI:145989"/>
    </ligand>
</feature>
<gene>
    <name evidence="7 9" type="primary">aroA</name>
    <name evidence="9" type="ORF">C0197_04055</name>
</gene>
<name>A0A2N7PJB1_9BACT</name>
<organism evidence="9 10">
    <name type="scientific">Caldimicrobium thiodismutans</name>
    <dbReference type="NCBI Taxonomy" id="1653476"/>
    <lineage>
        <taxon>Bacteria</taxon>
        <taxon>Pseudomonadati</taxon>
        <taxon>Thermodesulfobacteriota</taxon>
        <taxon>Thermodesulfobacteria</taxon>
        <taxon>Thermodesulfobacteriales</taxon>
        <taxon>Thermodesulfobacteriaceae</taxon>
        <taxon>Caldimicrobium</taxon>
    </lineage>
</organism>
<feature type="binding site" evidence="7">
    <location>
        <position position="346"/>
    </location>
    <ligand>
        <name>phosphoenolpyruvate</name>
        <dbReference type="ChEBI" id="CHEBI:58702"/>
    </ligand>
</feature>
<comment type="caution">
    <text evidence="9">The sequence shown here is derived from an EMBL/GenBank/DDBJ whole genome shotgun (WGS) entry which is preliminary data.</text>
</comment>
<dbReference type="GO" id="GO:0008652">
    <property type="term" value="P:amino acid biosynthetic process"/>
    <property type="evidence" value="ECO:0007669"/>
    <property type="project" value="UniProtKB-KW"/>
</dbReference>
<keyword evidence="7" id="KW-0963">Cytoplasm</keyword>
<evidence type="ECO:0000313" key="10">
    <source>
        <dbReference type="Proteomes" id="UP000235731"/>
    </source>
</evidence>
<feature type="binding site" evidence="7">
    <location>
        <position position="173"/>
    </location>
    <ligand>
        <name>phosphoenolpyruvate</name>
        <dbReference type="ChEBI" id="CHEBI:58702"/>
    </ligand>
</feature>
<comment type="similarity">
    <text evidence="2 7">Belongs to the EPSP synthase family.</text>
</comment>
<protein>
    <recommendedName>
        <fullName evidence="7">3-phosphoshikimate 1-carboxyvinyltransferase</fullName>
        <ecNumber evidence="7">2.5.1.19</ecNumber>
    </recommendedName>
    <alternativeName>
        <fullName evidence="7">5-enolpyruvylshikimate-3-phosphate synthase</fullName>
        <shortName evidence="7">EPSP synthase</shortName>
        <shortName evidence="7">EPSPS</shortName>
    </alternativeName>
</protein>
<evidence type="ECO:0000256" key="6">
    <source>
        <dbReference type="ARBA" id="ARBA00044633"/>
    </source>
</evidence>
<dbReference type="PANTHER" id="PTHR21090:SF5">
    <property type="entry name" value="PENTAFUNCTIONAL AROM POLYPEPTIDE"/>
    <property type="match status" value="1"/>
</dbReference>